<dbReference type="InterPro" id="IPR027073">
    <property type="entry name" value="5_3_exoribonuclease"/>
</dbReference>
<protein>
    <submittedName>
        <fullName evidence="7">XRN 5'-3' exonuclease</fullName>
    </submittedName>
</protein>
<evidence type="ECO:0000256" key="4">
    <source>
        <dbReference type="ARBA" id="ARBA00038299"/>
    </source>
</evidence>
<dbReference type="Pfam" id="PF17846">
    <property type="entry name" value="XRN_M"/>
    <property type="match status" value="2"/>
</dbReference>
<dbReference type="Gene3D" id="1.25.40.1050">
    <property type="match status" value="1"/>
</dbReference>
<evidence type="ECO:0000259" key="6">
    <source>
        <dbReference type="Pfam" id="PF17846"/>
    </source>
</evidence>
<dbReference type="GO" id="GO:0003723">
    <property type="term" value="F:RNA binding"/>
    <property type="evidence" value="ECO:0007669"/>
    <property type="project" value="TreeGrafter"/>
</dbReference>
<comment type="similarity">
    <text evidence="4">Belongs to the 5'-3' exonuclease family.</text>
</comment>
<dbReference type="Gene3D" id="3.40.50.12390">
    <property type="match status" value="1"/>
</dbReference>
<dbReference type="SUPFAM" id="SSF88723">
    <property type="entry name" value="PIN domain-like"/>
    <property type="match status" value="1"/>
</dbReference>
<feature type="domain" description="Xrn1 helical" evidence="6">
    <location>
        <begin position="416"/>
        <end position="590"/>
    </location>
</feature>
<organism evidence="7">
    <name type="scientific">Terrestrivirus sp</name>
    <dbReference type="NCBI Taxonomy" id="2487775"/>
    <lineage>
        <taxon>Viruses</taxon>
        <taxon>Varidnaviria</taxon>
        <taxon>Bamfordvirae</taxon>
        <taxon>Nucleocytoviricota</taxon>
        <taxon>Megaviricetes</taxon>
        <taxon>Imitervirales</taxon>
        <taxon>Mimiviridae</taxon>
        <taxon>Klosneuvirinae</taxon>
    </lineage>
</organism>
<keyword evidence="2" id="KW-0378">Hydrolase</keyword>
<dbReference type="PANTHER" id="PTHR12341:SF7">
    <property type="entry name" value="5'-3' EXORIBONUCLEASE 1"/>
    <property type="match status" value="1"/>
</dbReference>
<proteinExistence type="inferred from homology"/>
<dbReference type="InterPro" id="IPR004859">
    <property type="entry name" value="Xrn1_N"/>
</dbReference>
<feature type="domain" description="Xrn1 N-terminal" evidence="5">
    <location>
        <begin position="1"/>
        <end position="226"/>
    </location>
</feature>
<dbReference type="GO" id="GO:0000956">
    <property type="term" value="P:nuclear-transcribed mRNA catabolic process"/>
    <property type="evidence" value="ECO:0007669"/>
    <property type="project" value="TreeGrafter"/>
</dbReference>
<dbReference type="PANTHER" id="PTHR12341">
    <property type="entry name" value="5'-&gt;3' EXORIBONUCLEASE"/>
    <property type="match status" value="1"/>
</dbReference>
<keyword evidence="1" id="KW-0540">Nuclease</keyword>
<dbReference type="Pfam" id="PF03159">
    <property type="entry name" value="XRN_N"/>
    <property type="match status" value="1"/>
</dbReference>
<keyword evidence="3 7" id="KW-0269">Exonuclease</keyword>
<sequence length="602" mass="71731">MGVPGFVAWLRSYFKDKMILTKILSNNENNGQIEILYIDGNCLLHPKCFEVIAGCKTQMDEEKLEKIMFQRICKYISYLVGYVQPKICYFAVDGVAPAAKINQQRYRRWKAVNDNEIRQKIKDKHKINTINDWNNTVITPGTKFMERLHNHLMNYFSQLVNQSNKNKTQYIYSSYLTPGEGEHKILAHLRNLPNNNNNYVIYGLDADLFFLSLSCNKNNIYLLREEQHFTNGKVEKTELYDLIDDVGEDLRYVSINIVKECYDIRMKEIVKMRMENMDINHSSSVSINKILSRTNYYRDFVFICYLLGNDFLPHLPTIDIKKSGLDIIIDCYVDTYINLNLNTNTLQQIELINNDDNLQINNIFLIELLRLMSELEEQFYKEIVPKYEYRISKRRCPHSDPYLIELWELENMVNFMNKHDDPIKLGEGDKDVWKFRYYEYYFNVSEHQEEFVDMMSKMYLEGLMWVTKYYYVNCPAWQWKYPFTHAPFISDIYNFITKTNFNINNVQFTLNKPLTPQLQLLAVLPYKCSELVEKEYRYLMIDPKSPIMDMYPKNVKLDILHKDMYWSCIPMLPYLDINRILSATKNLNNNNKLKPIEDIIYK</sequence>
<evidence type="ECO:0000256" key="1">
    <source>
        <dbReference type="ARBA" id="ARBA00022722"/>
    </source>
</evidence>
<gene>
    <name evidence="7" type="ORF">Terrestrivirus3_125</name>
</gene>
<dbReference type="EMBL" id="MK071981">
    <property type="protein sequence ID" value="AYV75856.1"/>
    <property type="molecule type" value="Genomic_DNA"/>
</dbReference>
<evidence type="ECO:0000256" key="2">
    <source>
        <dbReference type="ARBA" id="ARBA00022801"/>
    </source>
</evidence>
<dbReference type="InterPro" id="IPR029060">
    <property type="entry name" value="PIN-like_dom_sf"/>
</dbReference>
<evidence type="ECO:0000256" key="3">
    <source>
        <dbReference type="ARBA" id="ARBA00022839"/>
    </source>
</evidence>
<evidence type="ECO:0000313" key="7">
    <source>
        <dbReference type="EMBL" id="AYV75856.1"/>
    </source>
</evidence>
<evidence type="ECO:0000259" key="5">
    <source>
        <dbReference type="Pfam" id="PF03159"/>
    </source>
</evidence>
<dbReference type="GO" id="GO:0004534">
    <property type="term" value="F:5'-3' RNA exonuclease activity"/>
    <property type="evidence" value="ECO:0007669"/>
    <property type="project" value="TreeGrafter"/>
</dbReference>
<reference evidence="7" key="1">
    <citation type="submission" date="2018-10" db="EMBL/GenBank/DDBJ databases">
        <title>Hidden diversity of soil giant viruses.</title>
        <authorList>
            <person name="Schulz F."/>
            <person name="Alteio L."/>
            <person name="Goudeau D."/>
            <person name="Ryan E.M."/>
            <person name="Malmstrom R.R."/>
            <person name="Blanchard J."/>
            <person name="Woyke T."/>
        </authorList>
    </citation>
    <scope>NUCLEOTIDE SEQUENCE</scope>
    <source>
        <strain evidence="7">TEV1</strain>
    </source>
</reference>
<dbReference type="InterPro" id="IPR041412">
    <property type="entry name" value="Xrn1_helical"/>
</dbReference>
<name>A0A3G4ZLY8_9VIRU</name>
<accession>A0A3G4ZLY8</accession>
<feature type="domain" description="Xrn1 helical" evidence="6">
    <location>
        <begin position="299"/>
        <end position="339"/>
    </location>
</feature>